<dbReference type="SUPFAM" id="SSF54427">
    <property type="entry name" value="NTF2-like"/>
    <property type="match status" value="1"/>
</dbReference>
<dbReference type="Proteomes" id="UP000195437">
    <property type="component" value="Chromosome"/>
</dbReference>
<reference evidence="3" key="1">
    <citation type="submission" date="2017-05" db="EMBL/GenBank/DDBJ databases">
        <authorList>
            <person name="Sung H."/>
        </authorList>
    </citation>
    <scope>NUCLEOTIDE SEQUENCE [LARGE SCALE GENOMIC DNA]</scope>
    <source>
        <strain evidence="3">AR23208</strain>
    </source>
</reference>
<dbReference type="EMBL" id="CP021434">
    <property type="protein sequence ID" value="ARU61351.1"/>
    <property type="molecule type" value="Genomic_DNA"/>
</dbReference>
<name>A0A1Y0ILG0_9BACL</name>
<dbReference type="Pfam" id="PF13474">
    <property type="entry name" value="SnoaL_3"/>
    <property type="match status" value="1"/>
</dbReference>
<protein>
    <submittedName>
        <fullName evidence="2">DUF4440 domain-containing protein</fullName>
    </submittedName>
</protein>
<keyword evidence="3" id="KW-1185">Reference proteome</keyword>
<dbReference type="InterPro" id="IPR037401">
    <property type="entry name" value="SnoaL-like"/>
</dbReference>
<gene>
    <name evidence="2" type="ORF">CBW65_10325</name>
</gene>
<dbReference type="KEGG" id="tum:CBW65_10325"/>
<dbReference type="Gene3D" id="3.10.450.50">
    <property type="match status" value="1"/>
</dbReference>
<feature type="domain" description="SnoaL-like" evidence="1">
    <location>
        <begin position="12"/>
        <end position="125"/>
    </location>
</feature>
<evidence type="ECO:0000313" key="3">
    <source>
        <dbReference type="Proteomes" id="UP000195437"/>
    </source>
</evidence>
<proteinExistence type="predicted"/>
<evidence type="ECO:0000313" key="2">
    <source>
        <dbReference type="EMBL" id="ARU61351.1"/>
    </source>
</evidence>
<accession>A0A1Y0ILG0</accession>
<dbReference type="RefSeq" id="WP_087456730.1">
    <property type="nucleotide sequence ID" value="NZ_CP021434.1"/>
</dbReference>
<sequence length="128" mass="14643">MNKTLSAELNLFLKRYEDATNSQDFAQVAELIADDAVYWFTDSSCEGIAAIRAYFDKGWATVKDEVYSIRGVRWVAQGETVSTCTYEFHWQGYIEGELREGGGRGTNVLVKRDGRWQIIHEHLSIEQN</sequence>
<dbReference type="AlphaFoldDB" id="A0A1Y0ILG0"/>
<organism evidence="2 3">
    <name type="scientific">Tumebacillus avium</name>
    <dbReference type="NCBI Taxonomy" id="1903704"/>
    <lineage>
        <taxon>Bacteria</taxon>
        <taxon>Bacillati</taxon>
        <taxon>Bacillota</taxon>
        <taxon>Bacilli</taxon>
        <taxon>Bacillales</taxon>
        <taxon>Alicyclobacillaceae</taxon>
        <taxon>Tumebacillus</taxon>
    </lineage>
</organism>
<evidence type="ECO:0000259" key="1">
    <source>
        <dbReference type="Pfam" id="PF13474"/>
    </source>
</evidence>
<dbReference type="InterPro" id="IPR032710">
    <property type="entry name" value="NTF2-like_dom_sf"/>
</dbReference>
<dbReference type="OrthoDB" id="9152983at2"/>